<gene>
    <name evidence="4" type="ORF">JL106_14690</name>
</gene>
<dbReference type="Proteomes" id="UP000663792">
    <property type="component" value="Unassembled WGS sequence"/>
</dbReference>
<dbReference type="EMBL" id="JAERWK010000019">
    <property type="protein sequence ID" value="MBM9468529.1"/>
    <property type="molecule type" value="Genomic_DNA"/>
</dbReference>
<reference evidence="4" key="1">
    <citation type="submission" date="2021-01" db="EMBL/GenBank/DDBJ databases">
        <title>YIM 132084 draft genome.</title>
        <authorList>
            <person name="An D."/>
        </authorList>
    </citation>
    <scope>NUCLEOTIDE SEQUENCE</scope>
    <source>
        <strain evidence="4">YIM 132084</strain>
    </source>
</reference>
<dbReference type="SUPFAM" id="SSF56003">
    <property type="entry name" value="Molybdenum cofactor-binding domain"/>
    <property type="match status" value="1"/>
</dbReference>
<dbReference type="Gene3D" id="3.30.365.10">
    <property type="entry name" value="Aldehyde oxidase/xanthine dehydrogenase, molybdopterin binding domain"/>
    <property type="match status" value="4"/>
</dbReference>
<evidence type="ECO:0000313" key="5">
    <source>
        <dbReference type="Proteomes" id="UP000663792"/>
    </source>
</evidence>
<evidence type="ECO:0000256" key="1">
    <source>
        <dbReference type="ARBA" id="ARBA00022505"/>
    </source>
</evidence>
<evidence type="ECO:0000256" key="2">
    <source>
        <dbReference type="ARBA" id="ARBA00023002"/>
    </source>
</evidence>
<sequence>MTTLQDAPQQVAGVPRHRLEGGAKVSGAARYAAEYPLDGLVHAWPVLADIASGRITAVDEAAVTGMAGVLGVLWHGNAPRLQEPDTQMLNQLQDDVVHFRGEVVALVVATTPEQAREAAARLPVTFVARDHAVELREDDPDAYVPEEVNAGFPSVSEIGDPDGAFAASPVRFEATYATPGLHNNPMEMHATTAAYVDGLLTVYDSNQGGSGVQRSLAAALGLPPEHVRVVTEHIGGGFGSKGTARPNVVLAAMATMTHGVPVRLVLTRQHEFALVGYRTPTISTFRLGADRDGRLRSITHEVTVQTSRHEEFVEQAAVPTRHMYAAPDRRTRHHAVPLDVPIPSWMRAPGECPGMYALESAMDELAAELSLDPIELRIRNEPEVDPEEGTPFSSRHLVDCLRRGAELFGWDERAPRPRAMLDGRELVGLGVASSIYPAMVMPASASATATPDGRFRIAINATDIGTGGRTALAVLAAEVLGVGVDAVDLHIGHSDLPEAGVAGGSSGTSSWGWAVHKACRSLLDEIAGRGGRVDAPITVDASTADDIQARPELARFAFGAQFVEARVDVDTGEIRVPRILGVFAAGRIVNPITARSQFLGGMTMGLGMALMEHGEMDPAFGDYANHDLASYHVPVCADVRDMQAHWLDERDDDLNPMGTKGIGEIGIVGTAAAVTNAVFHATGIRVRSLPVLPEDMLLGTAR</sequence>
<name>A0A938YES9_9ACTN</name>
<dbReference type="InterPro" id="IPR036856">
    <property type="entry name" value="Ald_Oxase/Xan_DH_a/b_sf"/>
</dbReference>
<dbReference type="GO" id="GO:0005506">
    <property type="term" value="F:iron ion binding"/>
    <property type="evidence" value="ECO:0007669"/>
    <property type="project" value="InterPro"/>
</dbReference>
<dbReference type="AlphaFoldDB" id="A0A938YES9"/>
<dbReference type="Pfam" id="PF20256">
    <property type="entry name" value="MoCoBD_2"/>
    <property type="match status" value="2"/>
</dbReference>
<organism evidence="4 5">
    <name type="scientific">Nakamurella leprariae</name>
    <dbReference type="NCBI Taxonomy" id="2803911"/>
    <lineage>
        <taxon>Bacteria</taxon>
        <taxon>Bacillati</taxon>
        <taxon>Actinomycetota</taxon>
        <taxon>Actinomycetes</taxon>
        <taxon>Nakamurellales</taxon>
        <taxon>Nakamurellaceae</taxon>
        <taxon>Nakamurella</taxon>
    </lineage>
</organism>
<dbReference type="Pfam" id="PF01315">
    <property type="entry name" value="Ald_Xan_dh_C"/>
    <property type="match status" value="1"/>
</dbReference>
<keyword evidence="2" id="KW-0560">Oxidoreductase</keyword>
<dbReference type="InterPro" id="IPR046867">
    <property type="entry name" value="AldOxase/xan_DH_MoCoBD2"/>
</dbReference>
<dbReference type="InterPro" id="IPR037165">
    <property type="entry name" value="AldOxase/xan_DH_Mopterin-bd_sf"/>
</dbReference>
<protein>
    <submittedName>
        <fullName evidence="4">Xanthine dehydrogenase family protein molybdopterin-binding subunit</fullName>
    </submittedName>
</protein>
<accession>A0A938YES9</accession>
<dbReference type="SUPFAM" id="SSF54665">
    <property type="entry name" value="CO dehydrogenase molybdoprotein N-domain-like"/>
    <property type="match status" value="1"/>
</dbReference>
<dbReference type="GO" id="GO:0016491">
    <property type="term" value="F:oxidoreductase activity"/>
    <property type="evidence" value="ECO:0007669"/>
    <property type="project" value="UniProtKB-KW"/>
</dbReference>
<dbReference type="PANTHER" id="PTHR11908:SF132">
    <property type="entry name" value="ALDEHYDE OXIDASE 1-RELATED"/>
    <property type="match status" value="1"/>
</dbReference>
<evidence type="ECO:0000259" key="3">
    <source>
        <dbReference type="SMART" id="SM01008"/>
    </source>
</evidence>
<dbReference type="InterPro" id="IPR008274">
    <property type="entry name" value="AldOxase/xan_DH_MoCoBD1"/>
</dbReference>
<evidence type="ECO:0000313" key="4">
    <source>
        <dbReference type="EMBL" id="MBM9468529.1"/>
    </source>
</evidence>
<dbReference type="Gene3D" id="3.90.1170.50">
    <property type="entry name" value="Aldehyde oxidase/xanthine dehydrogenase, a/b hammerhead"/>
    <property type="match status" value="1"/>
</dbReference>
<dbReference type="Pfam" id="PF02738">
    <property type="entry name" value="MoCoBD_1"/>
    <property type="match status" value="1"/>
</dbReference>
<dbReference type="InterPro" id="IPR000674">
    <property type="entry name" value="Ald_Oxase/Xan_DH_a/b"/>
</dbReference>
<keyword evidence="1" id="KW-0500">Molybdenum</keyword>
<dbReference type="PANTHER" id="PTHR11908">
    <property type="entry name" value="XANTHINE DEHYDROGENASE"/>
    <property type="match status" value="1"/>
</dbReference>
<comment type="caution">
    <text evidence="4">The sequence shown here is derived from an EMBL/GenBank/DDBJ whole genome shotgun (WGS) entry which is preliminary data.</text>
</comment>
<dbReference type="RefSeq" id="WP_205261484.1">
    <property type="nucleotide sequence ID" value="NZ_JAERWK010000019.1"/>
</dbReference>
<proteinExistence type="predicted"/>
<dbReference type="InterPro" id="IPR016208">
    <property type="entry name" value="Ald_Oxase/xanthine_DH-like"/>
</dbReference>
<feature type="domain" description="Aldehyde oxidase/xanthine dehydrogenase a/b hammerhead" evidence="3">
    <location>
        <begin position="26"/>
        <end position="130"/>
    </location>
</feature>
<dbReference type="SMART" id="SM01008">
    <property type="entry name" value="Ald_Xan_dh_C"/>
    <property type="match status" value="1"/>
</dbReference>
<keyword evidence="5" id="KW-1185">Reference proteome</keyword>